<name>A0ACC6T0R9_9HYPH</name>
<evidence type="ECO:0000313" key="2">
    <source>
        <dbReference type="Proteomes" id="UP001480082"/>
    </source>
</evidence>
<keyword evidence="2" id="KW-1185">Reference proteome</keyword>
<proteinExistence type="predicted"/>
<gene>
    <name evidence="1" type="ORF">NKI81_15295</name>
</gene>
<evidence type="ECO:0000313" key="1">
    <source>
        <dbReference type="EMBL" id="MER9285315.1"/>
    </source>
</evidence>
<comment type="caution">
    <text evidence="1">The sequence shown here is derived from an EMBL/GenBank/DDBJ whole genome shotgun (WGS) entry which is preliminary data.</text>
</comment>
<dbReference type="Proteomes" id="UP001480082">
    <property type="component" value="Unassembled WGS sequence"/>
</dbReference>
<sequence length="65" mass="7260">MSGRDISIFDLDALREAFMKSVRENNVSPAEWGEHAQWFIQQLAVHKLSEVAVSQITGAADDSQQ</sequence>
<protein>
    <submittedName>
        <fullName evidence="1">Uncharacterized protein</fullName>
    </submittedName>
</protein>
<organism evidence="1 2">
    <name type="scientific">Mesorhizobium australicum</name>
    <dbReference type="NCBI Taxonomy" id="536018"/>
    <lineage>
        <taxon>Bacteria</taxon>
        <taxon>Pseudomonadati</taxon>
        <taxon>Pseudomonadota</taxon>
        <taxon>Alphaproteobacteria</taxon>
        <taxon>Hyphomicrobiales</taxon>
        <taxon>Phyllobacteriaceae</taxon>
        <taxon>Mesorhizobium</taxon>
    </lineage>
</organism>
<dbReference type="EMBL" id="JAMYRI010000008">
    <property type="protein sequence ID" value="MER9285315.1"/>
    <property type="molecule type" value="Genomic_DNA"/>
</dbReference>
<accession>A0ACC6T0R9</accession>
<reference evidence="1 2" key="1">
    <citation type="journal article" date="2024" name="Proc. Natl. Acad. Sci. U.S.A.">
        <title>The evolutionary genomics of adaptation to stress in wild rhizobium bacteria.</title>
        <authorList>
            <person name="Kehlet-Delgado H."/>
            <person name="Montoya A.P."/>
            <person name="Jensen K.T."/>
            <person name="Wendlandt C.E."/>
            <person name="Dexheimer C."/>
            <person name="Roberts M."/>
            <person name="Torres Martinez L."/>
            <person name="Friesen M.L."/>
            <person name="Griffitts J.S."/>
            <person name="Porter S.S."/>
        </authorList>
    </citation>
    <scope>NUCLEOTIDE SEQUENCE [LARGE SCALE GENOMIC DNA]</scope>
    <source>
        <strain evidence="1 2">M0468</strain>
    </source>
</reference>